<gene>
    <name evidence="1" type="ORF">SAMN04487904_110140</name>
</gene>
<sequence length="80" mass="8380">MLPDMELRKVSGCDDDECPAVYLSDRGTAVVRGDQVPIHDGPTLSSGEAAVELPVETVLHAVAALSGSAALRPDEDSGRY</sequence>
<protein>
    <submittedName>
        <fullName evidence="1">Uncharacterized protein</fullName>
    </submittedName>
</protein>
<dbReference type="EMBL" id="FPAT01000010">
    <property type="protein sequence ID" value="SFT84839.1"/>
    <property type="molecule type" value="Genomic_DNA"/>
</dbReference>
<organism evidence="1 2">
    <name type="scientific">Actinopolyspora righensis</name>
    <dbReference type="NCBI Taxonomy" id="995060"/>
    <lineage>
        <taxon>Bacteria</taxon>
        <taxon>Bacillati</taxon>
        <taxon>Actinomycetota</taxon>
        <taxon>Actinomycetes</taxon>
        <taxon>Actinopolysporales</taxon>
        <taxon>Actinopolysporaceae</taxon>
        <taxon>Actinopolyspora</taxon>
        <taxon>Actinopolyspora alba group</taxon>
    </lineage>
</organism>
<evidence type="ECO:0000313" key="2">
    <source>
        <dbReference type="Proteomes" id="UP000199165"/>
    </source>
</evidence>
<proteinExistence type="predicted"/>
<accession>A0A1I7BCA8</accession>
<dbReference type="Proteomes" id="UP000199165">
    <property type="component" value="Unassembled WGS sequence"/>
</dbReference>
<reference evidence="2" key="1">
    <citation type="submission" date="2016-10" db="EMBL/GenBank/DDBJ databases">
        <authorList>
            <person name="Varghese N."/>
            <person name="Submissions S."/>
        </authorList>
    </citation>
    <scope>NUCLEOTIDE SEQUENCE [LARGE SCALE GENOMIC DNA]</scope>
    <source>
        <strain evidence="2">DSM 45501</strain>
    </source>
</reference>
<name>A0A1I7BCA8_9ACTN</name>
<keyword evidence="2" id="KW-1185">Reference proteome</keyword>
<dbReference type="AlphaFoldDB" id="A0A1I7BCA8"/>
<dbReference type="STRING" id="995060.SAMN04487904_110140"/>
<evidence type="ECO:0000313" key="1">
    <source>
        <dbReference type="EMBL" id="SFT84839.1"/>
    </source>
</evidence>